<proteinExistence type="predicted"/>
<accession>A0ABR0LGR6</accession>
<sequence>MLRSLHRGDEYLTDRRGELPNDMIENTWARYVFIRLCIYGLRGVAPLSITCCCAQAVQYIINPDRPYRLLFALEIRLAAETIFFIPMYLRHRLSLQAQAQHPPPPSKGDRQALFKRCAETVNDPEHYLRLWFLGAPTANIKRLNVKEFYLWSFFNKGGLPGEDNSELDQYVTATEDMLGREIEPGRGEAECLRLTIDRVHTMHRPLLWYLIVGFVDTITFCRLRYYGFQFSRTSLSSLLKLFPMRPVALLAQHRSPAAGLSYWYRPHTSSNELPVLFIHGIGIGLHPYLDFLADLNRASGTSDRRTRKPNEQIGIIALEIMPISFRLTSPIPTKDELCTQIQCILAYHGWADHTLVSHSYGTAISTYLLKDPRTSPQINSLVLIDPITFLLHLPDVAYNFTRRQPLQANEHQLYYFASMDPGVAHSLGRTFFWSECILWKEELEGRRVTVSLAERDLIVNTDAVKRYLAGDSSEQCEADGYSDDIPSDTHPEESLLNWEAVRSYAFVSSSSRVLWRAKPWRGKGLDVMWHQDTDHAQVFESRDKYGRLIEIIREYCRTREP</sequence>
<dbReference type="Gene3D" id="3.40.50.1820">
    <property type="entry name" value="alpha/beta hydrolase"/>
    <property type="match status" value="1"/>
</dbReference>
<dbReference type="Proteomes" id="UP001308179">
    <property type="component" value="Unassembled WGS sequence"/>
</dbReference>
<reference evidence="1 2" key="1">
    <citation type="submission" date="2023-08" db="EMBL/GenBank/DDBJ databases">
        <title>Black Yeasts Isolated from many extreme environments.</title>
        <authorList>
            <person name="Coleine C."/>
            <person name="Stajich J.E."/>
            <person name="Selbmann L."/>
        </authorList>
    </citation>
    <scope>NUCLEOTIDE SEQUENCE [LARGE SCALE GENOMIC DNA]</scope>
    <source>
        <strain evidence="1 2">CCFEE 5386</strain>
    </source>
</reference>
<dbReference type="PANTHER" id="PTHR37471">
    <property type="entry name" value="UNNAMED PRODUCT"/>
    <property type="match status" value="1"/>
</dbReference>
<comment type="caution">
    <text evidence="1">The sequence shown here is derived from an EMBL/GenBank/DDBJ whole genome shotgun (WGS) entry which is preliminary data.</text>
</comment>
<organism evidence="1 2">
    <name type="scientific">Rachicladosporium monterosium</name>
    <dbReference type="NCBI Taxonomy" id="1507873"/>
    <lineage>
        <taxon>Eukaryota</taxon>
        <taxon>Fungi</taxon>
        <taxon>Dikarya</taxon>
        <taxon>Ascomycota</taxon>
        <taxon>Pezizomycotina</taxon>
        <taxon>Dothideomycetes</taxon>
        <taxon>Dothideomycetidae</taxon>
        <taxon>Cladosporiales</taxon>
        <taxon>Cladosporiaceae</taxon>
        <taxon>Rachicladosporium</taxon>
    </lineage>
</organism>
<evidence type="ECO:0008006" key="3">
    <source>
        <dbReference type="Google" id="ProtNLM"/>
    </source>
</evidence>
<evidence type="ECO:0000313" key="1">
    <source>
        <dbReference type="EMBL" id="KAK5148535.1"/>
    </source>
</evidence>
<evidence type="ECO:0000313" key="2">
    <source>
        <dbReference type="Proteomes" id="UP001308179"/>
    </source>
</evidence>
<dbReference type="EMBL" id="JAVRRR010000004">
    <property type="protein sequence ID" value="KAK5148535.1"/>
    <property type="molecule type" value="Genomic_DNA"/>
</dbReference>
<gene>
    <name evidence="1" type="ORF">LTR32_000189</name>
</gene>
<dbReference type="SUPFAM" id="SSF53474">
    <property type="entry name" value="alpha/beta-Hydrolases"/>
    <property type="match status" value="1"/>
</dbReference>
<dbReference type="PANTHER" id="PTHR37471:SF1">
    <property type="entry name" value="AB HYDROLASE-1 DOMAIN-CONTAINING PROTEIN"/>
    <property type="match status" value="1"/>
</dbReference>
<keyword evidence="2" id="KW-1185">Reference proteome</keyword>
<protein>
    <recommendedName>
        <fullName evidence="3">AB hydrolase-1 domain-containing protein</fullName>
    </recommendedName>
</protein>
<dbReference type="InterPro" id="IPR029058">
    <property type="entry name" value="AB_hydrolase_fold"/>
</dbReference>
<name>A0ABR0LGR6_9PEZI</name>